<evidence type="ECO:0008006" key="4">
    <source>
        <dbReference type="Google" id="ProtNLM"/>
    </source>
</evidence>
<proteinExistence type="predicted"/>
<dbReference type="Gene3D" id="3.30.1450.10">
    <property type="match status" value="1"/>
</dbReference>
<dbReference type="EMBL" id="JACOON010000004">
    <property type="protein sequence ID" value="MBC5648505.1"/>
    <property type="molecule type" value="Genomic_DNA"/>
</dbReference>
<dbReference type="InterPro" id="IPR037873">
    <property type="entry name" value="BamE-like"/>
</dbReference>
<accession>A0ABR7EFE7</accession>
<sequence>MEEFNKIHVGMDYDEVCKIIGSDGELQSQSSNIKIYAWDGDGSIGANASITFINDKVESKAQSGLK</sequence>
<evidence type="ECO:0000313" key="2">
    <source>
        <dbReference type="EMBL" id="MBC5648505.1"/>
    </source>
</evidence>
<protein>
    <recommendedName>
        <fullName evidence="4">DUF3862 domain-containing protein</fullName>
    </recommendedName>
</protein>
<comment type="caution">
    <text evidence="2">The sequence shown here is derived from an EMBL/GenBank/DDBJ whole genome shotgun (WGS) entry which is preliminary data.</text>
</comment>
<reference evidence="2 3" key="1">
    <citation type="submission" date="2020-08" db="EMBL/GenBank/DDBJ databases">
        <title>Genome public.</title>
        <authorList>
            <person name="Liu C."/>
            <person name="Sun Q."/>
        </authorList>
    </citation>
    <scope>NUCLEOTIDE SEQUENCE [LARGE SCALE GENOMIC DNA]</scope>
    <source>
        <strain evidence="2 3">NSJ-35</strain>
    </source>
</reference>
<keyword evidence="3" id="KW-1185">Reference proteome</keyword>
<dbReference type="Proteomes" id="UP000606889">
    <property type="component" value="Unassembled WGS sequence"/>
</dbReference>
<evidence type="ECO:0000313" key="3">
    <source>
        <dbReference type="Proteomes" id="UP000606889"/>
    </source>
</evidence>
<dbReference type="Pfam" id="PF07467">
    <property type="entry name" value="BLIP"/>
    <property type="match status" value="1"/>
</dbReference>
<name>A0ABR7EFE7_9FIRM</name>
<gene>
    <name evidence="2" type="ORF">H8S18_09170</name>
</gene>
<dbReference type="InterPro" id="IPR009099">
    <property type="entry name" value="Beta-lactamas_inhib"/>
</dbReference>
<evidence type="ECO:0000256" key="1">
    <source>
        <dbReference type="ARBA" id="ARBA00022729"/>
    </source>
</evidence>
<organism evidence="2 3">
    <name type="scientific">Christensenella tenuis</name>
    <dbReference type="NCBI Taxonomy" id="2763033"/>
    <lineage>
        <taxon>Bacteria</taxon>
        <taxon>Bacillati</taxon>
        <taxon>Bacillota</taxon>
        <taxon>Clostridia</taxon>
        <taxon>Christensenellales</taxon>
        <taxon>Christensenellaceae</taxon>
        <taxon>Christensenella</taxon>
    </lineage>
</organism>
<keyword evidence="1" id="KW-0732">Signal</keyword>